<dbReference type="EMBL" id="WRPP01000001">
    <property type="protein sequence ID" value="MVU76409.1"/>
    <property type="molecule type" value="Genomic_DNA"/>
</dbReference>
<accession>A0A7K1UQI0</accession>
<reference evidence="2 3" key="1">
    <citation type="submission" date="2019-12" db="EMBL/GenBank/DDBJ databases">
        <title>Nocardia sp. nov. ET3-3 isolated from soil.</title>
        <authorList>
            <person name="Kanchanasin P."/>
            <person name="Tanasupawat S."/>
            <person name="Yuki M."/>
            <person name="Kudo T."/>
        </authorList>
    </citation>
    <scope>NUCLEOTIDE SEQUENCE [LARGE SCALE GENOMIC DNA]</scope>
    <source>
        <strain evidence="2 3">ET3-3</strain>
    </source>
</reference>
<evidence type="ECO:0000313" key="3">
    <source>
        <dbReference type="Proteomes" id="UP000466794"/>
    </source>
</evidence>
<dbReference type="Proteomes" id="UP000466794">
    <property type="component" value="Unassembled WGS sequence"/>
</dbReference>
<organism evidence="2 3">
    <name type="scientific">Nocardia terrae</name>
    <dbReference type="NCBI Taxonomy" id="2675851"/>
    <lineage>
        <taxon>Bacteria</taxon>
        <taxon>Bacillati</taxon>
        <taxon>Actinomycetota</taxon>
        <taxon>Actinomycetes</taxon>
        <taxon>Mycobacteriales</taxon>
        <taxon>Nocardiaceae</taxon>
        <taxon>Nocardia</taxon>
    </lineage>
</organism>
<evidence type="ECO:0000256" key="1">
    <source>
        <dbReference type="SAM" id="SignalP"/>
    </source>
</evidence>
<keyword evidence="3" id="KW-1185">Reference proteome</keyword>
<proteinExistence type="predicted"/>
<evidence type="ECO:0000313" key="2">
    <source>
        <dbReference type="EMBL" id="MVU76409.1"/>
    </source>
</evidence>
<feature type="chain" id="PRO_5029853095" description="Ig-like domain-containing protein" evidence="1">
    <location>
        <begin position="33"/>
        <end position="174"/>
    </location>
</feature>
<name>A0A7K1UQI0_9NOCA</name>
<comment type="caution">
    <text evidence="2">The sequence shown here is derived from an EMBL/GenBank/DDBJ whole genome shotgun (WGS) entry which is preliminary data.</text>
</comment>
<protein>
    <recommendedName>
        <fullName evidence="4">Ig-like domain-containing protein</fullName>
    </recommendedName>
</protein>
<dbReference type="AlphaFoldDB" id="A0A7K1UQI0"/>
<gene>
    <name evidence="2" type="ORF">GPX89_04015</name>
</gene>
<keyword evidence="1" id="KW-0732">Signal</keyword>
<sequence length="174" mass="18087">MPATTTRMRRAAAAPIAIAALTVAALPATAEAAEPDPRKTRAATGCLWAGKSYPQNTTVTAGGTTFRCGTDTSGPVWSPGSPTTQPDTVPIPGATTAPIGRFSPGARQPGTSYNDYCVGNQLIPGTDDVYQVVRVSGGTLLWKAAHPISQWTFYGPPPEPTWRTASLCIDGTLT</sequence>
<evidence type="ECO:0008006" key="4">
    <source>
        <dbReference type="Google" id="ProtNLM"/>
    </source>
</evidence>
<feature type="signal peptide" evidence="1">
    <location>
        <begin position="1"/>
        <end position="32"/>
    </location>
</feature>
<dbReference type="RefSeq" id="WP_157355206.1">
    <property type="nucleotide sequence ID" value="NZ_WRPP01000001.1"/>
</dbReference>